<evidence type="ECO:0000313" key="3">
    <source>
        <dbReference type="RefSeq" id="XP_017775868.1"/>
    </source>
</evidence>
<organism evidence="2 4">
    <name type="scientific">Nicrophorus vespilloides</name>
    <name type="common">Boreal carrion beetle</name>
    <dbReference type="NCBI Taxonomy" id="110193"/>
    <lineage>
        <taxon>Eukaryota</taxon>
        <taxon>Metazoa</taxon>
        <taxon>Ecdysozoa</taxon>
        <taxon>Arthropoda</taxon>
        <taxon>Hexapoda</taxon>
        <taxon>Insecta</taxon>
        <taxon>Pterygota</taxon>
        <taxon>Neoptera</taxon>
        <taxon>Endopterygota</taxon>
        <taxon>Coleoptera</taxon>
        <taxon>Polyphaga</taxon>
        <taxon>Staphyliniformia</taxon>
        <taxon>Silphidae</taxon>
        <taxon>Nicrophorinae</taxon>
        <taxon>Nicrophorus</taxon>
    </lineage>
</organism>
<dbReference type="GeneID" id="108562156"/>
<protein>
    <submittedName>
        <fullName evidence="3 4">Uncharacterized protein LOC108562156 isoform X1</fullName>
    </submittedName>
</protein>
<accession>A0ABM1MMR9</accession>
<keyword evidence="2" id="KW-1185">Reference proteome</keyword>
<evidence type="ECO:0000256" key="1">
    <source>
        <dbReference type="SAM" id="SignalP"/>
    </source>
</evidence>
<sequence>MMMKFVIGLAVVGLALAAPGRVQKTFEASVSASGDQGPISYENGNVGVNVAGFHASAGLGGLLTGDSTKGGLHAEAGTPFGHEAAAGLGGSVDANGHSGGALYAGATAGGGIAASSGIEGSAAYGHKTIHRQTQVLSEKTVTESPKVISEMTYQEAPVVHRTVIEKTVIPQYVEKTIQVPSYVEKTIRVPTVVEHKVRVPVTPKIVEKTYDEDTQVQKYAKPAASFHASFNSNVNGGAGVSGEKVALVERPTAVVHKQYSGPGLFGLFGGGFRAGAAGGFGASSAGGYAGSAHRQSFFNDVFNIPIATLGAVSNLLGGIHGGGSLAVSKSYGVH</sequence>
<dbReference type="RefSeq" id="XP_017775868.1">
    <property type="nucleotide sequence ID" value="XM_017920379.1"/>
</dbReference>
<dbReference type="Proteomes" id="UP000695000">
    <property type="component" value="Unplaced"/>
</dbReference>
<proteinExistence type="predicted"/>
<evidence type="ECO:0000313" key="2">
    <source>
        <dbReference type="Proteomes" id="UP000695000"/>
    </source>
</evidence>
<feature type="signal peptide" evidence="1">
    <location>
        <begin position="1"/>
        <end position="17"/>
    </location>
</feature>
<name>A0ABM1MMR9_NICVS</name>
<keyword evidence="1" id="KW-0732">Signal</keyword>
<gene>
    <name evidence="3 4" type="primary">LOC108562156</name>
</gene>
<dbReference type="RefSeq" id="XP_017775869.1">
    <property type="nucleotide sequence ID" value="XM_017920380.1"/>
</dbReference>
<feature type="chain" id="PRO_5045022721" evidence="1">
    <location>
        <begin position="18"/>
        <end position="334"/>
    </location>
</feature>
<reference evidence="3 4" key="1">
    <citation type="submission" date="2025-05" db="UniProtKB">
        <authorList>
            <consortium name="RefSeq"/>
        </authorList>
    </citation>
    <scope>IDENTIFICATION</scope>
    <source>
        <tissue evidence="3 4">Whole Larva</tissue>
    </source>
</reference>
<evidence type="ECO:0000313" key="4">
    <source>
        <dbReference type="RefSeq" id="XP_017775869.1"/>
    </source>
</evidence>